<evidence type="ECO:0000313" key="3">
    <source>
        <dbReference type="EMBL" id="BCL59708.1"/>
    </source>
</evidence>
<dbReference type="PROSITE" id="PS51832">
    <property type="entry name" value="HD_GYP"/>
    <property type="match status" value="1"/>
</dbReference>
<name>A0A8D5FIZ0_9BACT</name>
<organism evidence="3 4">
    <name type="scientific">Desulfomarina profundi</name>
    <dbReference type="NCBI Taxonomy" id="2772557"/>
    <lineage>
        <taxon>Bacteria</taxon>
        <taxon>Pseudomonadati</taxon>
        <taxon>Thermodesulfobacteriota</taxon>
        <taxon>Desulfobulbia</taxon>
        <taxon>Desulfobulbales</taxon>
        <taxon>Desulfobulbaceae</taxon>
        <taxon>Desulfomarina</taxon>
    </lineage>
</organism>
<proteinExistence type="predicted"/>
<dbReference type="PANTHER" id="PTHR45228:SF8">
    <property type="entry name" value="TWO-COMPONENT RESPONSE REGULATOR-RELATED"/>
    <property type="match status" value="1"/>
</dbReference>
<feature type="transmembrane region" description="Helical" evidence="1">
    <location>
        <begin position="190"/>
        <end position="212"/>
    </location>
</feature>
<feature type="domain" description="HD-GYP" evidence="2">
    <location>
        <begin position="222"/>
        <end position="417"/>
    </location>
</feature>
<protein>
    <recommendedName>
        <fullName evidence="2">HD-GYP domain-containing protein</fullName>
    </recommendedName>
</protein>
<dbReference type="PANTHER" id="PTHR45228">
    <property type="entry name" value="CYCLIC DI-GMP PHOSPHODIESTERASE TM_0186-RELATED"/>
    <property type="match status" value="1"/>
</dbReference>
<dbReference type="Proteomes" id="UP000826725">
    <property type="component" value="Chromosome"/>
</dbReference>
<reference evidence="3" key="1">
    <citation type="submission" date="2020-09" db="EMBL/GenBank/DDBJ databases">
        <title>Desulfogranum mesoprofundum gen. nov., sp. nov., a novel mesophilic, sulfate-reducing chemolithoautotroph isolated from a deep-sea hydrothermal vent chimney in the Suiyo Seamount.</title>
        <authorList>
            <person name="Hashimoto Y."/>
            <person name="Nakagawa S."/>
        </authorList>
    </citation>
    <scope>NUCLEOTIDE SEQUENCE</scope>
    <source>
        <strain evidence="3">KT2</strain>
    </source>
</reference>
<sequence>MTKKPLLKKYIRRKLLFRLGLTILGVTLLFAGISYFHSRDMIVNAVIQASTSRVHIIQARFKELVRKPDADMMTVLQDAVNYPPDTNIHISEGEFIYAVLYSRNRDRIGIYQHINHPALAGIKKYLRRNPDFSRPGQPEYKSFTINSKQYIDILSKFSMGKNNPDLFFRGIFSLSEQAIHAVHQRAIRTVLFVIGVVLATAFLIYPVITHLLNRLADYSTFLLDAHLETMEALGAAIAKRDNDTDRHNYRVTIYAVSLGELLTMDEYQMQCLIKGAFLHDVGKIGIRDNILLNKEKFSTQEHEIMQKHVKYGIDIIKQSSWLKDAQDVVASHHEKYDGSGYPAGLKAGKIPLNARIFAIADVFDALTSQRPYKEPFSYEKTMTIMAQDSSHHFDPLLLEKFTSISKKLYDDYSSCDRSGLKAKLLEITNKYFHSGIDTLQY</sequence>
<dbReference type="RefSeq" id="WP_228855907.1">
    <property type="nucleotide sequence ID" value="NZ_AP024086.1"/>
</dbReference>
<keyword evidence="1" id="KW-1133">Transmembrane helix</keyword>
<dbReference type="NCBIfam" id="TIGR00277">
    <property type="entry name" value="HDIG"/>
    <property type="match status" value="1"/>
</dbReference>
<evidence type="ECO:0000256" key="1">
    <source>
        <dbReference type="SAM" id="Phobius"/>
    </source>
</evidence>
<dbReference type="InterPro" id="IPR052020">
    <property type="entry name" value="Cyclic_di-GMP/3'3'-cGAMP_PDE"/>
</dbReference>
<keyword evidence="1" id="KW-0472">Membrane</keyword>
<dbReference type="CDD" id="cd00077">
    <property type="entry name" value="HDc"/>
    <property type="match status" value="1"/>
</dbReference>
<evidence type="ECO:0000259" key="2">
    <source>
        <dbReference type="PROSITE" id="PS51832"/>
    </source>
</evidence>
<dbReference type="EMBL" id="AP024086">
    <property type="protein sequence ID" value="BCL59708.1"/>
    <property type="molecule type" value="Genomic_DNA"/>
</dbReference>
<dbReference type="Pfam" id="PF13487">
    <property type="entry name" value="HD_5"/>
    <property type="match status" value="1"/>
</dbReference>
<dbReference type="InterPro" id="IPR006675">
    <property type="entry name" value="HDIG_dom"/>
</dbReference>
<keyword evidence="4" id="KW-1185">Reference proteome</keyword>
<dbReference type="SMART" id="SM00471">
    <property type="entry name" value="HDc"/>
    <property type="match status" value="1"/>
</dbReference>
<dbReference type="KEGG" id="dbk:DGMP_04010"/>
<dbReference type="InterPro" id="IPR003607">
    <property type="entry name" value="HD/PDEase_dom"/>
</dbReference>
<gene>
    <name evidence="3" type="ORF">DGMP_04010</name>
</gene>
<accession>A0A8D5FIZ0</accession>
<keyword evidence="1" id="KW-0812">Transmembrane</keyword>
<dbReference type="InterPro" id="IPR037522">
    <property type="entry name" value="HD_GYP_dom"/>
</dbReference>
<evidence type="ECO:0000313" key="4">
    <source>
        <dbReference type="Proteomes" id="UP000826725"/>
    </source>
</evidence>
<dbReference type="AlphaFoldDB" id="A0A8D5FIZ0"/>